<gene>
    <name evidence="2" type="ORF">BJ322DRAFT_1020941</name>
</gene>
<feature type="region of interest" description="Disordered" evidence="1">
    <location>
        <begin position="52"/>
        <end position="76"/>
    </location>
</feature>
<dbReference type="AlphaFoldDB" id="A0A9P6L7B7"/>
<comment type="caution">
    <text evidence="2">The sequence shown here is derived from an EMBL/GenBank/DDBJ whole genome shotgun (WGS) entry which is preliminary data.</text>
</comment>
<keyword evidence="3" id="KW-1185">Reference proteome</keyword>
<dbReference type="EMBL" id="WIUZ02000007">
    <property type="protein sequence ID" value="KAF9785414.1"/>
    <property type="molecule type" value="Genomic_DNA"/>
</dbReference>
<organism evidence="2 3">
    <name type="scientific">Thelephora terrestris</name>
    <dbReference type="NCBI Taxonomy" id="56493"/>
    <lineage>
        <taxon>Eukaryota</taxon>
        <taxon>Fungi</taxon>
        <taxon>Dikarya</taxon>
        <taxon>Basidiomycota</taxon>
        <taxon>Agaricomycotina</taxon>
        <taxon>Agaricomycetes</taxon>
        <taxon>Thelephorales</taxon>
        <taxon>Thelephoraceae</taxon>
        <taxon>Thelephora</taxon>
    </lineage>
</organism>
<protein>
    <submittedName>
        <fullName evidence="2">Uncharacterized protein</fullName>
    </submittedName>
</protein>
<sequence>MDKQQDNSYHQGKVVKNKIHNPPANTTTTTTNTCINQHAEYIHSYVNFDPATIHGKAQTNPAQTSREAQTGGEPPQVRTVRVLSFAHDIFSDGFPQFKRKADAAEEI</sequence>
<reference evidence="2" key="1">
    <citation type="journal article" date="2020" name="Nat. Commun.">
        <title>Large-scale genome sequencing of mycorrhizal fungi provides insights into the early evolution of symbiotic traits.</title>
        <authorList>
            <person name="Miyauchi S."/>
            <person name="Kiss E."/>
            <person name="Kuo A."/>
            <person name="Drula E."/>
            <person name="Kohler A."/>
            <person name="Sanchez-Garcia M."/>
            <person name="Morin E."/>
            <person name="Andreopoulos B."/>
            <person name="Barry K.W."/>
            <person name="Bonito G."/>
            <person name="Buee M."/>
            <person name="Carver A."/>
            <person name="Chen C."/>
            <person name="Cichocki N."/>
            <person name="Clum A."/>
            <person name="Culley D."/>
            <person name="Crous P.W."/>
            <person name="Fauchery L."/>
            <person name="Girlanda M."/>
            <person name="Hayes R.D."/>
            <person name="Keri Z."/>
            <person name="LaButti K."/>
            <person name="Lipzen A."/>
            <person name="Lombard V."/>
            <person name="Magnuson J."/>
            <person name="Maillard F."/>
            <person name="Murat C."/>
            <person name="Nolan M."/>
            <person name="Ohm R.A."/>
            <person name="Pangilinan J."/>
            <person name="Pereira M.F."/>
            <person name="Perotto S."/>
            <person name="Peter M."/>
            <person name="Pfister S."/>
            <person name="Riley R."/>
            <person name="Sitrit Y."/>
            <person name="Stielow J.B."/>
            <person name="Szollosi G."/>
            <person name="Zifcakova L."/>
            <person name="Stursova M."/>
            <person name="Spatafora J.W."/>
            <person name="Tedersoo L."/>
            <person name="Vaario L.M."/>
            <person name="Yamada A."/>
            <person name="Yan M."/>
            <person name="Wang P."/>
            <person name="Xu J."/>
            <person name="Bruns T."/>
            <person name="Baldrian P."/>
            <person name="Vilgalys R."/>
            <person name="Dunand C."/>
            <person name="Henrissat B."/>
            <person name="Grigoriev I.V."/>
            <person name="Hibbett D."/>
            <person name="Nagy L.G."/>
            <person name="Martin F.M."/>
        </authorList>
    </citation>
    <scope>NUCLEOTIDE SEQUENCE</scope>
    <source>
        <strain evidence="2">UH-Tt-Lm1</strain>
    </source>
</reference>
<evidence type="ECO:0000313" key="3">
    <source>
        <dbReference type="Proteomes" id="UP000736335"/>
    </source>
</evidence>
<dbReference type="Proteomes" id="UP000736335">
    <property type="component" value="Unassembled WGS sequence"/>
</dbReference>
<evidence type="ECO:0000256" key="1">
    <source>
        <dbReference type="SAM" id="MobiDB-lite"/>
    </source>
</evidence>
<proteinExistence type="predicted"/>
<evidence type="ECO:0000313" key="2">
    <source>
        <dbReference type="EMBL" id="KAF9785414.1"/>
    </source>
</evidence>
<feature type="compositionally biased region" description="Polar residues" evidence="1">
    <location>
        <begin position="1"/>
        <end position="10"/>
    </location>
</feature>
<accession>A0A9P6L7B7</accession>
<name>A0A9P6L7B7_9AGAM</name>
<feature type="region of interest" description="Disordered" evidence="1">
    <location>
        <begin position="1"/>
        <end position="30"/>
    </location>
</feature>
<feature type="compositionally biased region" description="Polar residues" evidence="1">
    <location>
        <begin position="57"/>
        <end position="68"/>
    </location>
</feature>
<reference evidence="2" key="2">
    <citation type="submission" date="2020-11" db="EMBL/GenBank/DDBJ databases">
        <authorList>
            <consortium name="DOE Joint Genome Institute"/>
            <person name="Kuo A."/>
            <person name="Miyauchi S."/>
            <person name="Kiss E."/>
            <person name="Drula E."/>
            <person name="Kohler A."/>
            <person name="Sanchez-Garcia M."/>
            <person name="Andreopoulos B."/>
            <person name="Barry K.W."/>
            <person name="Bonito G."/>
            <person name="Buee M."/>
            <person name="Carver A."/>
            <person name="Chen C."/>
            <person name="Cichocki N."/>
            <person name="Clum A."/>
            <person name="Culley D."/>
            <person name="Crous P.W."/>
            <person name="Fauchery L."/>
            <person name="Girlanda M."/>
            <person name="Hayes R."/>
            <person name="Keri Z."/>
            <person name="Labutti K."/>
            <person name="Lipzen A."/>
            <person name="Lombard V."/>
            <person name="Magnuson J."/>
            <person name="Maillard F."/>
            <person name="Morin E."/>
            <person name="Murat C."/>
            <person name="Nolan M."/>
            <person name="Ohm R."/>
            <person name="Pangilinan J."/>
            <person name="Pereira M."/>
            <person name="Perotto S."/>
            <person name="Peter M."/>
            <person name="Riley R."/>
            <person name="Sitrit Y."/>
            <person name="Stielow B."/>
            <person name="Szollosi G."/>
            <person name="Zifcakova L."/>
            <person name="Stursova M."/>
            <person name="Spatafora J.W."/>
            <person name="Tedersoo L."/>
            <person name="Vaario L.-M."/>
            <person name="Yamada A."/>
            <person name="Yan M."/>
            <person name="Wang P."/>
            <person name="Xu J."/>
            <person name="Bruns T."/>
            <person name="Baldrian P."/>
            <person name="Vilgalys R."/>
            <person name="Henrissat B."/>
            <person name="Grigoriev I.V."/>
            <person name="Hibbett D."/>
            <person name="Nagy L.G."/>
            <person name="Martin F.M."/>
        </authorList>
    </citation>
    <scope>NUCLEOTIDE SEQUENCE</scope>
    <source>
        <strain evidence="2">UH-Tt-Lm1</strain>
    </source>
</reference>